<dbReference type="Proteomes" id="UP000815677">
    <property type="component" value="Unassembled WGS sequence"/>
</dbReference>
<organism evidence="1 2">
    <name type="scientific">Mycena chlorophos</name>
    <name type="common">Agaric fungus</name>
    <name type="synonym">Agaricus chlorophos</name>
    <dbReference type="NCBI Taxonomy" id="658473"/>
    <lineage>
        <taxon>Eukaryota</taxon>
        <taxon>Fungi</taxon>
        <taxon>Dikarya</taxon>
        <taxon>Basidiomycota</taxon>
        <taxon>Agaricomycotina</taxon>
        <taxon>Agaricomycetes</taxon>
        <taxon>Agaricomycetidae</taxon>
        <taxon>Agaricales</taxon>
        <taxon>Marasmiineae</taxon>
        <taxon>Mycenaceae</taxon>
        <taxon>Mycena</taxon>
    </lineage>
</organism>
<gene>
    <name evidence="1" type="ORF">MCHLO_00508</name>
</gene>
<sequence>MTALDLDLHLQFSASLREHKHEQWRPEGSFYRMGDLTNRPSQDVAFGHPGPPVTPMSGAAPVALILVGLGLDEINISSRSRRDITRLYSALRSTHVVHLGKTLSIQAEAAEKPVRWCCMECLLLTFRSNLGIKTYTVAEERFGMAQAP</sequence>
<proteinExistence type="predicted"/>
<evidence type="ECO:0000313" key="2">
    <source>
        <dbReference type="Proteomes" id="UP000815677"/>
    </source>
</evidence>
<accession>A0ABQ0KVV2</accession>
<dbReference type="EMBL" id="DF838281">
    <property type="protein sequence ID" value="GAT42807.1"/>
    <property type="molecule type" value="Genomic_DNA"/>
</dbReference>
<keyword evidence="2" id="KW-1185">Reference proteome</keyword>
<evidence type="ECO:0000313" key="1">
    <source>
        <dbReference type="EMBL" id="GAT42807.1"/>
    </source>
</evidence>
<protein>
    <submittedName>
        <fullName evidence="1">Uncharacterized protein</fullName>
    </submittedName>
</protein>
<name>A0ABQ0KVV2_MYCCL</name>
<reference evidence="1" key="1">
    <citation type="submission" date="2014-09" db="EMBL/GenBank/DDBJ databases">
        <title>Genome sequence of the luminous mushroom Mycena chlorophos for searching fungal bioluminescence genes.</title>
        <authorList>
            <person name="Tanaka Y."/>
            <person name="Kasuga D."/>
            <person name="Oba Y."/>
            <person name="Hase S."/>
            <person name="Sato K."/>
            <person name="Oba Y."/>
            <person name="Sakakibara Y."/>
        </authorList>
    </citation>
    <scope>NUCLEOTIDE SEQUENCE</scope>
</reference>